<sequence length="418" mass="45175">MGPSQWWSGLRWGHTNPSNPDAGTALILSGGGARAAYQVGVLMAVANLLPRGAPNPFPVICGTSAGALNATALAVNAHHFRFAVRALERVWRNLTPSQVYRTDFRAFITSILRWALPAYLTASTPVRSALLDNRPLCKLLSVVFDFDRIQQSLDAGHLRALSITASSYGTGESVAFFQALEEVQEWQRARRRGQRSRIGLEHLLASSAIPILFPAQKVGGRYFGDGAVRQLAPISPALHLGAQRVLVVGVAEARPGGPDDRGAQYPSMAQVLGHVMNSVFVDTLEVDLERLQRINSTLEVMTPAQRSRAGIGLRPVEVLHIAPSASIDGLAAEYAHRLPRTLRALLRGPGGGGAGASALSYLLFDPEFCKALMDLGYKDAMARSDELREFLAPALEEVSRRVAACAPQNGPQSHWQNR</sequence>
<dbReference type="SUPFAM" id="SSF52151">
    <property type="entry name" value="FabD/lysophospholipase-like"/>
    <property type="match status" value="1"/>
</dbReference>
<evidence type="ECO:0000256" key="2">
    <source>
        <dbReference type="ARBA" id="ARBA00022963"/>
    </source>
</evidence>
<feature type="active site" description="Proton acceptor" evidence="4">
    <location>
        <position position="225"/>
    </location>
</feature>
<dbReference type="PROSITE" id="PS51635">
    <property type="entry name" value="PNPLA"/>
    <property type="match status" value="1"/>
</dbReference>
<evidence type="ECO:0000259" key="5">
    <source>
        <dbReference type="PROSITE" id="PS51635"/>
    </source>
</evidence>
<evidence type="ECO:0000313" key="6">
    <source>
        <dbReference type="EMBL" id="MEY1661789.1"/>
    </source>
</evidence>
<feature type="active site" description="Nucleophile" evidence="4">
    <location>
        <position position="64"/>
    </location>
</feature>
<organism evidence="6 7">
    <name type="scientific">Isoalcanivorax beigongshangi</name>
    <dbReference type="NCBI Taxonomy" id="3238810"/>
    <lineage>
        <taxon>Bacteria</taxon>
        <taxon>Pseudomonadati</taxon>
        <taxon>Pseudomonadota</taxon>
        <taxon>Gammaproteobacteria</taxon>
        <taxon>Oceanospirillales</taxon>
        <taxon>Alcanivoracaceae</taxon>
        <taxon>Isoalcanivorax</taxon>
    </lineage>
</organism>
<dbReference type="PANTHER" id="PTHR14226:SF57">
    <property type="entry name" value="BLR7027 PROTEIN"/>
    <property type="match status" value="1"/>
</dbReference>
<keyword evidence="1 4" id="KW-0378">Hydrolase</keyword>
<name>A0ABV4AGF7_9GAMM</name>
<reference evidence="6 7" key="1">
    <citation type="submission" date="2024-07" db="EMBL/GenBank/DDBJ databases">
        <authorList>
            <person name="Ren Q."/>
        </authorList>
    </citation>
    <scope>NUCLEOTIDE SEQUENCE [LARGE SCALE GENOMIC DNA]</scope>
    <source>
        <strain evidence="6 7">REN37</strain>
    </source>
</reference>
<dbReference type="InterPro" id="IPR050301">
    <property type="entry name" value="NTE"/>
</dbReference>
<feature type="short sequence motif" description="DGA/G" evidence="4">
    <location>
        <begin position="225"/>
        <end position="227"/>
    </location>
</feature>
<evidence type="ECO:0000256" key="3">
    <source>
        <dbReference type="ARBA" id="ARBA00023098"/>
    </source>
</evidence>
<keyword evidence="7" id="KW-1185">Reference proteome</keyword>
<comment type="caution">
    <text evidence="4">Lacks conserved residue(s) required for the propagation of feature annotation.</text>
</comment>
<feature type="domain" description="PNPLA" evidence="5">
    <location>
        <begin position="26"/>
        <end position="238"/>
    </location>
</feature>
<dbReference type="Pfam" id="PF01734">
    <property type="entry name" value="Patatin"/>
    <property type="match status" value="1"/>
</dbReference>
<comment type="caution">
    <text evidence="6">The sequence shown here is derived from an EMBL/GenBank/DDBJ whole genome shotgun (WGS) entry which is preliminary data.</text>
</comment>
<feature type="short sequence motif" description="GXSXG" evidence="4">
    <location>
        <begin position="62"/>
        <end position="66"/>
    </location>
</feature>
<dbReference type="PANTHER" id="PTHR14226">
    <property type="entry name" value="NEUROPATHY TARGET ESTERASE/SWISS CHEESE D.MELANOGASTER"/>
    <property type="match status" value="1"/>
</dbReference>
<protein>
    <submittedName>
        <fullName evidence="6">Patatin-like phospholipase family protein</fullName>
    </submittedName>
</protein>
<evidence type="ECO:0000256" key="4">
    <source>
        <dbReference type="PROSITE-ProRule" id="PRU01161"/>
    </source>
</evidence>
<keyword evidence="3 4" id="KW-0443">Lipid metabolism</keyword>
<dbReference type="InterPro" id="IPR002641">
    <property type="entry name" value="PNPLA_dom"/>
</dbReference>
<proteinExistence type="predicted"/>
<dbReference type="Gene3D" id="3.40.1090.10">
    <property type="entry name" value="Cytosolic phospholipase A2 catalytic domain"/>
    <property type="match status" value="1"/>
</dbReference>
<dbReference type="CDD" id="cd07209">
    <property type="entry name" value="Pat_hypo_Ecoli_Z1214_like"/>
    <property type="match status" value="1"/>
</dbReference>
<evidence type="ECO:0000313" key="7">
    <source>
        <dbReference type="Proteomes" id="UP001562065"/>
    </source>
</evidence>
<gene>
    <name evidence="6" type="ORF">AB5I84_06465</name>
</gene>
<keyword evidence="2 4" id="KW-0442">Lipid degradation</keyword>
<dbReference type="RefSeq" id="WP_369455038.1">
    <property type="nucleotide sequence ID" value="NZ_JBGCUO010000001.1"/>
</dbReference>
<evidence type="ECO:0000256" key="1">
    <source>
        <dbReference type="ARBA" id="ARBA00022801"/>
    </source>
</evidence>
<dbReference type="InterPro" id="IPR016035">
    <property type="entry name" value="Acyl_Trfase/lysoPLipase"/>
</dbReference>
<dbReference type="EMBL" id="JBGCUO010000001">
    <property type="protein sequence ID" value="MEY1661789.1"/>
    <property type="molecule type" value="Genomic_DNA"/>
</dbReference>
<accession>A0ABV4AGF7</accession>
<dbReference type="Proteomes" id="UP001562065">
    <property type="component" value="Unassembled WGS sequence"/>
</dbReference>